<gene>
    <name evidence="2" type="ORF">g.7614</name>
</gene>
<feature type="domain" description="DUF4817" evidence="1">
    <location>
        <begin position="6"/>
        <end position="57"/>
    </location>
</feature>
<dbReference type="PANTHER" id="PTHR47326">
    <property type="entry name" value="TRANSPOSABLE ELEMENT TC3 TRANSPOSASE-LIKE PROTEIN"/>
    <property type="match status" value="1"/>
</dbReference>
<sequence>MSFSNQEYAEMHFVYGFCNGNASAAQREYTVRYPGRRIPSMQVFTRLHQRLVERGSVHKERSEVGAAPLDLYVEEQIVDRVRENPEISGRQLSRETGVSKSTVLNVLHKNKFYPYHFTKVQGLEHN</sequence>
<protein>
    <recommendedName>
        <fullName evidence="1">DUF4817 domain-containing protein</fullName>
    </recommendedName>
</protein>
<organism evidence="2">
    <name type="scientific">Graphocephala atropunctata</name>
    <dbReference type="NCBI Taxonomy" id="36148"/>
    <lineage>
        <taxon>Eukaryota</taxon>
        <taxon>Metazoa</taxon>
        <taxon>Ecdysozoa</taxon>
        <taxon>Arthropoda</taxon>
        <taxon>Hexapoda</taxon>
        <taxon>Insecta</taxon>
        <taxon>Pterygota</taxon>
        <taxon>Neoptera</taxon>
        <taxon>Paraneoptera</taxon>
        <taxon>Hemiptera</taxon>
        <taxon>Auchenorrhyncha</taxon>
        <taxon>Membracoidea</taxon>
        <taxon>Cicadellidae</taxon>
        <taxon>Cicadellinae</taxon>
        <taxon>Cicadellini</taxon>
        <taxon>Graphocephala</taxon>
    </lineage>
</organism>
<evidence type="ECO:0000259" key="1">
    <source>
        <dbReference type="Pfam" id="PF16087"/>
    </source>
</evidence>
<dbReference type="InterPro" id="IPR032135">
    <property type="entry name" value="DUF4817"/>
</dbReference>
<evidence type="ECO:0000313" key="2">
    <source>
        <dbReference type="EMBL" id="JAT38449.1"/>
    </source>
</evidence>
<dbReference type="AlphaFoldDB" id="A0A1B6MRC0"/>
<dbReference type="EMBL" id="GEBQ01001528">
    <property type="protein sequence ID" value="JAT38449.1"/>
    <property type="molecule type" value="Transcribed_RNA"/>
</dbReference>
<dbReference type="Pfam" id="PF16087">
    <property type="entry name" value="DUF4817"/>
    <property type="match status" value="1"/>
</dbReference>
<feature type="non-terminal residue" evidence="2">
    <location>
        <position position="126"/>
    </location>
</feature>
<proteinExistence type="predicted"/>
<reference evidence="2" key="1">
    <citation type="submission" date="2015-11" db="EMBL/GenBank/DDBJ databases">
        <title>De novo transcriptome assembly of four potential Pierce s Disease insect vectors from Arizona vineyards.</title>
        <authorList>
            <person name="Tassone E.E."/>
        </authorList>
    </citation>
    <scope>NUCLEOTIDE SEQUENCE</scope>
</reference>
<name>A0A1B6MRC0_9HEMI</name>
<dbReference type="PANTHER" id="PTHR47326:SF1">
    <property type="entry name" value="HTH PSQ-TYPE DOMAIN-CONTAINING PROTEIN"/>
    <property type="match status" value="1"/>
</dbReference>
<accession>A0A1B6MRC0</accession>